<organism evidence="11 12">
    <name type="scientific">Ridgeia piscesae</name>
    <name type="common">Tubeworm</name>
    <dbReference type="NCBI Taxonomy" id="27915"/>
    <lineage>
        <taxon>Eukaryota</taxon>
        <taxon>Metazoa</taxon>
        <taxon>Spiralia</taxon>
        <taxon>Lophotrochozoa</taxon>
        <taxon>Annelida</taxon>
        <taxon>Polychaeta</taxon>
        <taxon>Sedentaria</taxon>
        <taxon>Canalipalpata</taxon>
        <taxon>Sabellida</taxon>
        <taxon>Siboglinidae</taxon>
        <taxon>Ridgeia</taxon>
    </lineage>
</organism>
<evidence type="ECO:0000256" key="2">
    <source>
        <dbReference type="ARBA" id="ARBA00022475"/>
    </source>
</evidence>
<feature type="transmembrane region" description="Helical" evidence="9">
    <location>
        <begin position="27"/>
        <end position="50"/>
    </location>
</feature>
<accession>A0AAD9P859</accession>
<dbReference type="InterPro" id="IPR050569">
    <property type="entry name" value="TAAR"/>
</dbReference>
<evidence type="ECO:0000256" key="5">
    <source>
        <dbReference type="ARBA" id="ARBA00023040"/>
    </source>
</evidence>
<evidence type="ECO:0000256" key="3">
    <source>
        <dbReference type="ARBA" id="ARBA00022692"/>
    </source>
</evidence>
<keyword evidence="3 9" id="KW-0812">Transmembrane</keyword>
<evidence type="ECO:0000256" key="8">
    <source>
        <dbReference type="ARBA" id="ARBA00023224"/>
    </source>
</evidence>
<feature type="transmembrane region" description="Helical" evidence="9">
    <location>
        <begin position="185"/>
        <end position="207"/>
    </location>
</feature>
<keyword evidence="8" id="KW-0807">Transducer</keyword>
<sequence length="322" mass="35402">MEQSENATLLDAITAVLPESEVYWQTIGGIQIVMAAVAVAGNTLVGCTLLTNRQLRKNPNNILMANLAMADGLFAVVLFFTGYWNATAGLYPFGELACRLHMVFAVSSSQASNNILAAMSVVKFIHVGFPFSSDKILQPVVIGAVCATCWLPPFVWNFAIAVFSIGQLELVVSICYPVYTDIVNILGLLGFFFVQFVTVVIATGLVLRIVRRHHKSIGVLIVGIAGAPSTAATNTGPQTSWKAVRTFVLIVTAFLVMQAPMYFSNMIQNICQCLPYEFVYEYVTYLYSMNCVVNVLIYFIMESRFRKAAIYLISNGRYGQTT</sequence>
<dbReference type="EMBL" id="JAODUO010000098">
    <property type="protein sequence ID" value="KAK2189726.1"/>
    <property type="molecule type" value="Genomic_DNA"/>
</dbReference>
<feature type="transmembrane region" description="Helical" evidence="9">
    <location>
        <begin position="111"/>
        <end position="129"/>
    </location>
</feature>
<comment type="caution">
    <text evidence="11">The sequence shown here is derived from an EMBL/GenBank/DDBJ whole genome shotgun (WGS) entry which is preliminary data.</text>
</comment>
<evidence type="ECO:0000256" key="9">
    <source>
        <dbReference type="SAM" id="Phobius"/>
    </source>
</evidence>
<feature type="transmembrane region" description="Helical" evidence="9">
    <location>
        <begin position="282"/>
        <end position="301"/>
    </location>
</feature>
<dbReference type="PANTHER" id="PTHR24249:SF372">
    <property type="entry name" value="G-PROTEIN COUPLED RECEPTORS FAMILY 1 PROFILE DOMAIN-CONTAINING PROTEIN"/>
    <property type="match status" value="1"/>
</dbReference>
<proteinExistence type="predicted"/>
<gene>
    <name evidence="11" type="ORF">NP493_98g01037</name>
</gene>
<dbReference type="CDD" id="cd00637">
    <property type="entry name" value="7tm_classA_rhodopsin-like"/>
    <property type="match status" value="1"/>
</dbReference>
<dbReference type="GO" id="GO:0005886">
    <property type="term" value="C:plasma membrane"/>
    <property type="evidence" value="ECO:0007669"/>
    <property type="project" value="UniProtKB-SubCell"/>
</dbReference>
<feature type="transmembrane region" description="Helical" evidence="9">
    <location>
        <begin position="141"/>
        <end position="165"/>
    </location>
</feature>
<feature type="domain" description="G-protein coupled receptors family 1 profile" evidence="10">
    <location>
        <begin position="41"/>
        <end position="298"/>
    </location>
</feature>
<evidence type="ECO:0000256" key="1">
    <source>
        <dbReference type="ARBA" id="ARBA00004651"/>
    </source>
</evidence>
<keyword evidence="6 9" id="KW-0472">Membrane</keyword>
<dbReference type="InterPro" id="IPR000276">
    <property type="entry name" value="GPCR_Rhodpsn"/>
</dbReference>
<dbReference type="SUPFAM" id="SSF81321">
    <property type="entry name" value="Family A G protein-coupled receptor-like"/>
    <property type="match status" value="1"/>
</dbReference>
<feature type="transmembrane region" description="Helical" evidence="9">
    <location>
        <begin position="243"/>
        <end position="262"/>
    </location>
</feature>
<comment type="subcellular location">
    <subcellularLocation>
        <location evidence="1">Cell membrane</location>
        <topology evidence="1">Multi-pass membrane protein</topology>
    </subcellularLocation>
</comment>
<protein>
    <recommendedName>
        <fullName evidence="10">G-protein coupled receptors family 1 profile domain-containing protein</fullName>
    </recommendedName>
</protein>
<keyword evidence="5" id="KW-0297">G-protein coupled receptor</keyword>
<evidence type="ECO:0000313" key="12">
    <source>
        <dbReference type="Proteomes" id="UP001209878"/>
    </source>
</evidence>
<dbReference type="InterPro" id="IPR017452">
    <property type="entry name" value="GPCR_Rhodpsn_7TM"/>
</dbReference>
<keyword evidence="7" id="KW-0675">Receptor</keyword>
<dbReference type="PRINTS" id="PR00237">
    <property type="entry name" value="GPCRRHODOPSN"/>
</dbReference>
<evidence type="ECO:0000256" key="4">
    <source>
        <dbReference type="ARBA" id="ARBA00022989"/>
    </source>
</evidence>
<dbReference type="Proteomes" id="UP001209878">
    <property type="component" value="Unassembled WGS sequence"/>
</dbReference>
<reference evidence="11" key="1">
    <citation type="journal article" date="2023" name="Mol. Biol. Evol.">
        <title>Third-Generation Sequencing Reveals the Adaptive Role of the Epigenome in Three Deep-Sea Polychaetes.</title>
        <authorList>
            <person name="Perez M."/>
            <person name="Aroh O."/>
            <person name="Sun Y."/>
            <person name="Lan Y."/>
            <person name="Juniper S.K."/>
            <person name="Young C.R."/>
            <person name="Angers B."/>
            <person name="Qian P.Y."/>
        </authorList>
    </citation>
    <scope>NUCLEOTIDE SEQUENCE</scope>
    <source>
        <strain evidence="11">R07B-5</strain>
    </source>
</reference>
<keyword evidence="2" id="KW-1003">Cell membrane</keyword>
<evidence type="ECO:0000313" key="11">
    <source>
        <dbReference type="EMBL" id="KAK2189726.1"/>
    </source>
</evidence>
<dbReference type="PANTHER" id="PTHR24249">
    <property type="entry name" value="HISTAMINE RECEPTOR-RELATED G-PROTEIN COUPLED RECEPTOR"/>
    <property type="match status" value="1"/>
</dbReference>
<keyword evidence="4 9" id="KW-1133">Transmembrane helix</keyword>
<dbReference type="GO" id="GO:0004930">
    <property type="term" value="F:G protein-coupled receptor activity"/>
    <property type="evidence" value="ECO:0007669"/>
    <property type="project" value="UniProtKB-KW"/>
</dbReference>
<evidence type="ECO:0000256" key="7">
    <source>
        <dbReference type="ARBA" id="ARBA00023170"/>
    </source>
</evidence>
<dbReference type="Pfam" id="PF00001">
    <property type="entry name" value="7tm_1"/>
    <property type="match status" value="1"/>
</dbReference>
<dbReference type="Gene3D" id="1.20.1070.10">
    <property type="entry name" value="Rhodopsin 7-helix transmembrane proteins"/>
    <property type="match status" value="1"/>
</dbReference>
<dbReference type="AlphaFoldDB" id="A0AAD9P859"/>
<dbReference type="PROSITE" id="PS50262">
    <property type="entry name" value="G_PROTEIN_RECEP_F1_2"/>
    <property type="match status" value="1"/>
</dbReference>
<evidence type="ECO:0000259" key="10">
    <source>
        <dbReference type="PROSITE" id="PS50262"/>
    </source>
</evidence>
<evidence type="ECO:0000256" key="6">
    <source>
        <dbReference type="ARBA" id="ARBA00023136"/>
    </source>
</evidence>
<feature type="transmembrane region" description="Helical" evidence="9">
    <location>
        <begin position="62"/>
        <end position="84"/>
    </location>
</feature>
<name>A0AAD9P859_RIDPI</name>
<keyword evidence="12" id="KW-1185">Reference proteome</keyword>